<protein>
    <submittedName>
        <fullName evidence="6">Predicted arabinose efflux permease, MFS family</fullName>
    </submittedName>
</protein>
<dbReference type="Proteomes" id="UP000199586">
    <property type="component" value="Unassembled WGS sequence"/>
</dbReference>
<dbReference type="STRING" id="634430.SAMN04488241_108169"/>
<feature type="transmembrane region" description="Helical" evidence="4">
    <location>
        <begin position="351"/>
        <end position="371"/>
    </location>
</feature>
<accession>A0A1I5TN98</accession>
<dbReference type="CDD" id="cd17355">
    <property type="entry name" value="MFS_YcxA_like"/>
    <property type="match status" value="1"/>
</dbReference>
<feature type="transmembrane region" description="Helical" evidence="4">
    <location>
        <begin position="143"/>
        <end position="164"/>
    </location>
</feature>
<feature type="transmembrane region" description="Helical" evidence="4">
    <location>
        <begin position="261"/>
        <end position="280"/>
    </location>
</feature>
<dbReference type="PANTHER" id="PTHR11360">
    <property type="entry name" value="MONOCARBOXYLATE TRANSPORTER"/>
    <property type="match status" value="1"/>
</dbReference>
<organism evidence="6 7">
    <name type="scientific">Sphingomonas rubra</name>
    <dbReference type="NCBI Taxonomy" id="634430"/>
    <lineage>
        <taxon>Bacteria</taxon>
        <taxon>Pseudomonadati</taxon>
        <taxon>Pseudomonadota</taxon>
        <taxon>Alphaproteobacteria</taxon>
        <taxon>Sphingomonadales</taxon>
        <taxon>Sphingomonadaceae</taxon>
        <taxon>Sphingomonas</taxon>
    </lineage>
</organism>
<dbReference type="Gene3D" id="1.20.1250.20">
    <property type="entry name" value="MFS general substrate transporter like domains"/>
    <property type="match status" value="2"/>
</dbReference>
<dbReference type="PANTHER" id="PTHR11360:SF284">
    <property type="entry name" value="EG:103B4.3 PROTEIN-RELATED"/>
    <property type="match status" value="1"/>
</dbReference>
<keyword evidence="1 4" id="KW-0812">Transmembrane</keyword>
<feature type="domain" description="Major facilitator superfamily (MFS) profile" evidence="5">
    <location>
        <begin position="17"/>
        <end position="405"/>
    </location>
</feature>
<dbReference type="InterPro" id="IPR036259">
    <property type="entry name" value="MFS_trans_sf"/>
</dbReference>
<dbReference type="OrthoDB" id="9796632at2"/>
<dbReference type="Pfam" id="PF07690">
    <property type="entry name" value="MFS_1"/>
    <property type="match status" value="1"/>
</dbReference>
<feature type="transmembrane region" description="Helical" evidence="4">
    <location>
        <begin position="84"/>
        <end position="102"/>
    </location>
</feature>
<evidence type="ECO:0000256" key="3">
    <source>
        <dbReference type="ARBA" id="ARBA00023136"/>
    </source>
</evidence>
<evidence type="ECO:0000313" key="6">
    <source>
        <dbReference type="EMBL" id="SFP84529.1"/>
    </source>
</evidence>
<keyword evidence="3 4" id="KW-0472">Membrane</keyword>
<keyword evidence="7" id="KW-1185">Reference proteome</keyword>
<reference evidence="7" key="1">
    <citation type="submission" date="2016-10" db="EMBL/GenBank/DDBJ databases">
        <authorList>
            <person name="Varghese N."/>
            <person name="Submissions S."/>
        </authorList>
    </citation>
    <scope>NUCLEOTIDE SEQUENCE [LARGE SCALE GENOMIC DNA]</scope>
    <source>
        <strain evidence="7">CGMCC 1.9113</strain>
    </source>
</reference>
<dbReference type="EMBL" id="FOXP01000008">
    <property type="protein sequence ID" value="SFP84529.1"/>
    <property type="molecule type" value="Genomic_DNA"/>
</dbReference>
<gene>
    <name evidence="6" type="ORF">SAMN04488241_108169</name>
</gene>
<dbReference type="GO" id="GO:0022857">
    <property type="term" value="F:transmembrane transporter activity"/>
    <property type="evidence" value="ECO:0007669"/>
    <property type="project" value="InterPro"/>
</dbReference>
<dbReference type="InterPro" id="IPR011701">
    <property type="entry name" value="MFS"/>
</dbReference>
<evidence type="ECO:0000259" key="5">
    <source>
        <dbReference type="PROSITE" id="PS50850"/>
    </source>
</evidence>
<dbReference type="InterPro" id="IPR050327">
    <property type="entry name" value="Proton-linked_MCT"/>
</dbReference>
<dbReference type="SUPFAM" id="SSF103473">
    <property type="entry name" value="MFS general substrate transporter"/>
    <property type="match status" value="1"/>
</dbReference>
<name>A0A1I5TN98_9SPHN</name>
<proteinExistence type="predicted"/>
<evidence type="ECO:0000256" key="4">
    <source>
        <dbReference type="SAM" id="Phobius"/>
    </source>
</evidence>
<feature type="transmembrane region" description="Helical" evidence="4">
    <location>
        <begin position="170"/>
        <end position="195"/>
    </location>
</feature>
<feature type="transmembrane region" description="Helical" evidence="4">
    <location>
        <begin position="383"/>
        <end position="401"/>
    </location>
</feature>
<feature type="transmembrane region" description="Helical" evidence="4">
    <location>
        <begin position="315"/>
        <end position="339"/>
    </location>
</feature>
<dbReference type="InterPro" id="IPR020846">
    <property type="entry name" value="MFS_dom"/>
</dbReference>
<feature type="transmembrane region" description="Helical" evidence="4">
    <location>
        <begin position="227"/>
        <end position="249"/>
    </location>
</feature>
<sequence>MEARLPHSSEFSRNGRLLLACVAGIAFGSVGIAVYSIGAFVDPLGRAFGWSRTDVQTALLFSSGLGGLAAPVVGHLVERFGARPMAMIGLVGVALGFVLAASNGGQLWLFYLAYTVIAILGGGSGPISWTYAIAGRFDKHRGAALAIALSGTGLVAIIAPPYIVWLTQEFGWRVGFLGVAALPLFVALPLAFLYFRPPDRTTLSEASGGAPTPPGLTTRQAIASYRFWVLLLSILAMYLGIAGIIPNLIPALADKGIPARSAAFATSAFGVSVIVGRLLVGSLVDRFWAPGVAAVILTPAAAGCLLLTGQPTIGVAIGAAVLIGLAAGAELDLLAFLTARYFGLRGYAKTYGLLYAGVALAGGTGPMAFAYIHQVAGSFDVSFAISAALFLLGGPAALTLGRYPRER</sequence>
<dbReference type="PROSITE" id="PS50850">
    <property type="entry name" value="MFS"/>
    <property type="match status" value="1"/>
</dbReference>
<dbReference type="AlphaFoldDB" id="A0A1I5TN98"/>
<evidence type="ECO:0000256" key="2">
    <source>
        <dbReference type="ARBA" id="ARBA00022989"/>
    </source>
</evidence>
<feature type="transmembrane region" description="Helical" evidence="4">
    <location>
        <begin position="58"/>
        <end position="77"/>
    </location>
</feature>
<evidence type="ECO:0000256" key="1">
    <source>
        <dbReference type="ARBA" id="ARBA00022692"/>
    </source>
</evidence>
<evidence type="ECO:0000313" key="7">
    <source>
        <dbReference type="Proteomes" id="UP000199586"/>
    </source>
</evidence>
<feature type="transmembrane region" description="Helical" evidence="4">
    <location>
        <begin position="17"/>
        <end position="38"/>
    </location>
</feature>
<keyword evidence="2 4" id="KW-1133">Transmembrane helix</keyword>
<feature type="transmembrane region" description="Helical" evidence="4">
    <location>
        <begin position="287"/>
        <end position="309"/>
    </location>
</feature>
<feature type="transmembrane region" description="Helical" evidence="4">
    <location>
        <begin position="108"/>
        <end position="131"/>
    </location>
</feature>